<evidence type="ECO:0000313" key="1">
    <source>
        <dbReference type="EMBL" id="PIA50901.1"/>
    </source>
</evidence>
<gene>
    <name evidence="1" type="ORF">AQUCO_01100010v1</name>
</gene>
<proteinExistence type="predicted"/>
<protein>
    <recommendedName>
        <fullName evidence="3">Replication factor A C-terminal domain-containing protein</fullName>
    </recommendedName>
</protein>
<name>A0A2G5E5A8_AQUCA</name>
<sequence>MTINKSQGQSVKYLGIDLQTSVFSHGQLYVALSRCTTARQIFVVLSSDVSTCTANIVYPESLVHGFESGPKAFRRSWEGGMEIKGSENSSMRVTKQDLKPETRSTSPFTCYCEATITKKIHYPGVIIVMYQFMNPDLGILVYTLEIESIFIRKPNRIPNFSIHRFRIQFQVTDGATVKDITAFDEQAALILGKSFDTMLDLSLQGNGQTLIQEALESIIGKRKDFELRISAYNLAHPDASITAGNIFEATDYQLEKATCIPANDI</sequence>
<evidence type="ECO:0000313" key="2">
    <source>
        <dbReference type="Proteomes" id="UP000230069"/>
    </source>
</evidence>
<dbReference type="OrthoDB" id="1934841at2759"/>
<dbReference type="SUPFAM" id="SSF50249">
    <property type="entry name" value="Nucleic acid-binding proteins"/>
    <property type="match status" value="1"/>
</dbReference>
<accession>A0A2G5E5A8</accession>
<dbReference type="CDD" id="cd18809">
    <property type="entry name" value="SF1_C_RecD"/>
    <property type="match status" value="1"/>
</dbReference>
<dbReference type="InterPro" id="IPR027417">
    <property type="entry name" value="P-loop_NTPase"/>
</dbReference>
<evidence type="ECO:0008006" key="3">
    <source>
        <dbReference type="Google" id="ProtNLM"/>
    </source>
</evidence>
<organism evidence="1 2">
    <name type="scientific">Aquilegia coerulea</name>
    <name type="common">Rocky mountain columbine</name>
    <dbReference type="NCBI Taxonomy" id="218851"/>
    <lineage>
        <taxon>Eukaryota</taxon>
        <taxon>Viridiplantae</taxon>
        <taxon>Streptophyta</taxon>
        <taxon>Embryophyta</taxon>
        <taxon>Tracheophyta</taxon>
        <taxon>Spermatophyta</taxon>
        <taxon>Magnoliopsida</taxon>
        <taxon>Ranunculales</taxon>
        <taxon>Ranunculaceae</taxon>
        <taxon>Thalictroideae</taxon>
        <taxon>Aquilegia</taxon>
    </lineage>
</organism>
<keyword evidence="2" id="KW-1185">Reference proteome</keyword>
<dbReference type="Gene3D" id="2.40.50.140">
    <property type="entry name" value="Nucleic acid-binding proteins"/>
    <property type="match status" value="1"/>
</dbReference>
<dbReference type="InParanoid" id="A0A2G5E5A8"/>
<dbReference type="Proteomes" id="UP000230069">
    <property type="component" value="Unassembled WGS sequence"/>
</dbReference>
<dbReference type="EMBL" id="KZ305028">
    <property type="protein sequence ID" value="PIA50901.1"/>
    <property type="molecule type" value="Genomic_DNA"/>
</dbReference>
<dbReference type="SUPFAM" id="SSF52540">
    <property type="entry name" value="P-loop containing nucleoside triphosphate hydrolases"/>
    <property type="match status" value="1"/>
</dbReference>
<dbReference type="InterPro" id="IPR012340">
    <property type="entry name" value="NA-bd_OB-fold"/>
</dbReference>
<dbReference type="AlphaFoldDB" id="A0A2G5E5A8"/>
<dbReference type="STRING" id="218851.A0A2G5E5A8"/>
<reference evidence="1 2" key="1">
    <citation type="submission" date="2017-09" db="EMBL/GenBank/DDBJ databases">
        <title>WGS assembly of Aquilegia coerulea Goldsmith.</title>
        <authorList>
            <person name="Hodges S."/>
            <person name="Kramer E."/>
            <person name="Nordborg M."/>
            <person name="Tomkins J."/>
            <person name="Borevitz J."/>
            <person name="Derieg N."/>
            <person name="Yan J."/>
            <person name="Mihaltcheva S."/>
            <person name="Hayes R.D."/>
            <person name="Rokhsar D."/>
        </authorList>
    </citation>
    <scope>NUCLEOTIDE SEQUENCE [LARGE SCALE GENOMIC DNA]</scope>
    <source>
        <strain evidence="2">cv. Goldsmith</strain>
    </source>
</reference>